<comment type="caution">
    <text evidence="1">The sequence shown here is derived from an EMBL/GenBank/DDBJ whole genome shotgun (WGS) entry which is preliminary data.</text>
</comment>
<protein>
    <submittedName>
        <fullName evidence="1">Uncharacterized protein</fullName>
    </submittedName>
</protein>
<organism evidence="1 2">
    <name type="scientific">Macrosiphum euphorbiae</name>
    <name type="common">potato aphid</name>
    <dbReference type="NCBI Taxonomy" id="13131"/>
    <lineage>
        <taxon>Eukaryota</taxon>
        <taxon>Metazoa</taxon>
        <taxon>Ecdysozoa</taxon>
        <taxon>Arthropoda</taxon>
        <taxon>Hexapoda</taxon>
        <taxon>Insecta</taxon>
        <taxon>Pterygota</taxon>
        <taxon>Neoptera</taxon>
        <taxon>Paraneoptera</taxon>
        <taxon>Hemiptera</taxon>
        <taxon>Sternorrhyncha</taxon>
        <taxon>Aphidomorpha</taxon>
        <taxon>Aphidoidea</taxon>
        <taxon>Aphididae</taxon>
        <taxon>Macrosiphini</taxon>
        <taxon>Macrosiphum</taxon>
    </lineage>
</organism>
<dbReference type="AlphaFoldDB" id="A0AAV0Y5H2"/>
<gene>
    <name evidence="1" type="ORF">MEUPH1_LOCUS28282</name>
</gene>
<dbReference type="EMBL" id="CARXXK010001240">
    <property type="protein sequence ID" value="CAI6374681.1"/>
    <property type="molecule type" value="Genomic_DNA"/>
</dbReference>
<evidence type="ECO:0000313" key="1">
    <source>
        <dbReference type="EMBL" id="CAI6374681.1"/>
    </source>
</evidence>
<evidence type="ECO:0000313" key="2">
    <source>
        <dbReference type="Proteomes" id="UP001160148"/>
    </source>
</evidence>
<proteinExistence type="predicted"/>
<dbReference type="Proteomes" id="UP001160148">
    <property type="component" value="Unassembled WGS sequence"/>
</dbReference>
<accession>A0AAV0Y5H2</accession>
<sequence length="102" mass="11645">MTSITLNRLQISDREFNLILKLAPNLKDLFILNCRIVDLDGTGPIVGGSWTPLRSYPNNSNIDCSFNKYNSNEIFSEYNIVHHLSNSLRLNSLRLNHGTRIL</sequence>
<reference evidence="1 2" key="1">
    <citation type="submission" date="2023-01" db="EMBL/GenBank/DDBJ databases">
        <authorList>
            <person name="Whitehead M."/>
        </authorList>
    </citation>
    <scope>NUCLEOTIDE SEQUENCE [LARGE SCALE GENOMIC DNA]</scope>
</reference>
<keyword evidence="2" id="KW-1185">Reference proteome</keyword>
<name>A0AAV0Y5H2_9HEMI</name>